<sequence length="283" mass="31427">MGFSFGVLLRFIGLSVWHFLSLMIAALVVGQFLSLADPGTKPAEVGPIFLVSLIETAAMFWVVANSKLTGLRLLLASIVIFHGTKTLLMMVELAFFLNIWAAPPLIGLERVLALELHGLLMACLFCPVLVLVLKKWGRANFVSSPVNQNIALKILGVSVFYWLCYWSAGSFILIPLAGDAFNFTYGHLQVPHWLWLFQMGRGLVWAFIIYLLANYLKSSGFRLYFQVGLILAGLSAAQLLSPNPYMMDGLRYAHIVEILVSMLIFGILAAWVLRFEKPVDSLG</sequence>
<feature type="transmembrane region" description="Helical" evidence="1">
    <location>
        <begin position="45"/>
        <end position="64"/>
    </location>
</feature>
<keyword evidence="1" id="KW-0812">Transmembrane</keyword>
<dbReference type="EMBL" id="BMYZ01000004">
    <property type="protein sequence ID" value="GGY85847.1"/>
    <property type="molecule type" value="Genomic_DNA"/>
</dbReference>
<accession>A0ABQ3BE02</accession>
<feature type="transmembrane region" description="Helical" evidence="1">
    <location>
        <begin position="194"/>
        <end position="216"/>
    </location>
</feature>
<feature type="transmembrane region" description="Helical" evidence="1">
    <location>
        <begin position="73"/>
        <end position="100"/>
    </location>
</feature>
<proteinExistence type="predicted"/>
<keyword evidence="3" id="KW-1185">Reference proteome</keyword>
<evidence type="ECO:0000256" key="1">
    <source>
        <dbReference type="SAM" id="Phobius"/>
    </source>
</evidence>
<gene>
    <name evidence="2" type="ORF">GCM10011613_33540</name>
</gene>
<organism evidence="2 3">
    <name type="scientific">Cellvibrio zantedeschiae</name>
    <dbReference type="NCBI Taxonomy" id="1237077"/>
    <lineage>
        <taxon>Bacteria</taxon>
        <taxon>Pseudomonadati</taxon>
        <taxon>Pseudomonadota</taxon>
        <taxon>Gammaproteobacteria</taxon>
        <taxon>Cellvibrionales</taxon>
        <taxon>Cellvibrionaceae</taxon>
        <taxon>Cellvibrio</taxon>
    </lineage>
</organism>
<feature type="transmembrane region" description="Helical" evidence="1">
    <location>
        <begin position="154"/>
        <end position="174"/>
    </location>
</feature>
<feature type="transmembrane region" description="Helical" evidence="1">
    <location>
        <begin position="7"/>
        <end position="33"/>
    </location>
</feature>
<feature type="transmembrane region" description="Helical" evidence="1">
    <location>
        <begin position="223"/>
        <end position="240"/>
    </location>
</feature>
<comment type="caution">
    <text evidence="2">The sequence shown here is derived from an EMBL/GenBank/DDBJ whole genome shotgun (WGS) entry which is preliminary data.</text>
</comment>
<keyword evidence="1" id="KW-1133">Transmembrane helix</keyword>
<evidence type="ECO:0000313" key="3">
    <source>
        <dbReference type="Proteomes" id="UP000619761"/>
    </source>
</evidence>
<evidence type="ECO:0000313" key="2">
    <source>
        <dbReference type="EMBL" id="GGY85847.1"/>
    </source>
</evidence>
<feature type="transmembrane region" description="Helical" evidence="1">
    <location>
        <begin position="252"/>
        <end position="273"/>
    </location>
</feature>
<dbReference type="Proteomes" id="UP000619761">
    <property type="component" value="Unassembled WGS sequence"/>
</dbReference>
<keyword evidence="1" id="KW-0472">Membrane</keyword>
<reference evidence="3" key="1">
    <citation type="journal article" date="2019" name="Int. J. Syst. Evol. Microbiol.">
        <title>The Global Catalogue of Microorganisms (GCM) 10K type strain sequencing project: providing services to taxonomists for standard genome sequencing and annotation.</title>
        <authorList>
            <consortium name="The Broad Institute Genomics Platform"/>
            <consortium name="The Broad Institute Genome Sequencing Center for Infectious Disease"/>
            <person name="Wu L."/>
            <person name="Ma J."/>
        </authorList>
    </citation>
    <scope>NUCLEOTIDE SEQUENCE [LARGE SCALE GENOMIC DNA]</scope>
    <source>
        <strain evidence="3">KCTC 32239</strain>
    </source>
</reference>
<name>A0ABQ3BE02_9GAMM</name>
<protein>
    <submittedName>
        <fullName evidence="2">Uncharacterized protein</fullName>
    </submittedName>
</protein>
<feature type="transmembrane region" description="Helical" evidence="1">
    <location>
        <begin position="112"/>
        <end position="133"/>
    </location>
</feature>
<dbReference type="RefSeq" id="WP_189420748.1">
    <property type="nucleotide sequence ID" value="NZ_BMYZ01000004.1"/>
</dbReference>